<evidence type="ECO:0000313" key="12">
    <source>
        <dbReference type="Proteomes" id="UP000412028"/>
    </source>
</evidence>
<reference evidence="9 12" key="2">
    <citation type="journal article" date="2019" name="Syst. Appl. Microbiol.">
        <title>Characterization of Bifidobacterium species in feaces of the Egyptian fruit bat: Description of B. vespertilionis sp. nov. and B. rousetti sp. nov.</title>
        <authorList>
            <person name="Modesto M."/>
            <person name="Satti M."/>
            <person name="Watanabe K."/>
            <person name="Puglisi E."/>
            <person name="Morelli L."/>
            <person name="Huang C.-H."/>
            <person name="Liou J.-S."/>
            <person name="Miyashita M."/>
            <person name="Tamura T."/>
            <person name="Saito S."/>
            <person name="Mori K."/>
            <person name="Huang L."/>
            <person name="Sciavilla P."/>
            <person name="Sandri C."/>
            <person name="Spiezio C."/>
            <person name="Vitali F."/>
            <person name="Cavalieri D."/>
            <person name="Perpetuini G."/>
            <person name="Tofalo R."/>
            <person name="Bonetti A."/>
            <person name="Arita M."/>
            <person name="Mattarelli P."/>
        </authorList>
    </citation>
    <scope>NUCLEOTIDE SEQUENCE [LARGE SCALE GENOMIC DNA]</scope>
    <source>
        <strain evidence="9 12">RST7</strain>
    </source>
</reference>
<reference evidence="10 11" key="1">
    <citation type="journal article" date="2017" name="BMC Genomics">
        <title>Comparative genomic and phylogenomic analyses of the Bifidobacteriaceae family.</title>
        <authorList>
            <person name="Lugli G.A."/>
            <person name="Milani C."/>
            <person name="Turroni F."/>
            <person name="Duranti S."/>
            <person name="Mancabelli L."/>
            <person name="Mangifesta M."/>
            <person name="Ferrario C."/>
            <person name="Modesto M."/>
            <person name="Mattarelli P."/>
            <person name="Jiri K."/>
            <person name="van Sinderen D."/>
            <person name="Ventura M."/>
        </authorList>
    </citation>
    <scope>NUCLEOTIDE SEQUENCE [LARGE SCALE GENOMIC DNA]</scope>
    <source>
        <strain evidence="10 11">DSM 100201</strain>
    </source>
</reference>
<feature type="chain" id="PRO_5042693820" evidence="6">
    <location>
        <begin position="30"/>
        <end position="412"/>
    </location>
</feature>
<keyword evidence="5" id="KW-1133">Transmembrane helix</keyword>
<feature type="domain" description="SpaA-like prealbumin fold" evidence="8">
    <location>
        <begin position="233"/>
        <end position="343"/>
    </location>
</feature>
<gene>
    <name evidence="10" type="ORF">BTIS_0416</name>
    <name evidence="9" type="ORF">EMO89_04030</name>
</gene>
<organism evidence="10 11">
    <name type="scientific">Bifidobacterium tissieri</name>
    <dbReference type="NCBI Taxonomy" id="1630162"/>
    <lineage>
        <taxon>Bacteria</taxon>
        <taxon>Bacillati</taxon>
        <taxon>Actinomycetota</taxon>
        <taxon>Actinomycetes</taxon>
        <taxon>Bifidobacteriales</taxon>
        <taxon>Bifidobacteriaceae</taxon>
        <taxon>Bifidobacterium</taxon>
    </lineage>
</organism>
<keyword evidence="11" id="KW-1185">Reference proteome</keyword>
<evidence type="ECO:0000256" key="3">
    <source>
        <dbReference type="ARBA" id="ARBA00022729"/>
    </source>
</evidence>
<evidence type="ECO:0000256" key="1">
    <source>
        <dbReference type="ARBA" id="ARBA00022512"/>
    </source>
</evidence>
<keyword evidence="1" id="KW-0134">Cell wall</keyword>
<sequence>MTMKKLFAGLAAAATLLSGMALGISTASAAEPVSFADNKTITVTASDAQQFYTKPVDTQNLQKNLREFKYVKLAGYEAVPNASGTGIKLVDGITGDAANAAFAAAGYDAAKNGNDPWQWLGTTSGTWTTDQTKGFVDALKNSAETDITPDASNDGKTLTFSFESAGLYLIVDQSGEVTVTDDENSKLVWVENGPFLAGTKIDNAAPTIQNSNGVIGAGVIDAKSNSVETHKGGFTFHKKDANNLPVANAVFVVKNDKGEYGLYSNSNWTWTNTKPDVTKLPTDDVDRKAAGFFVSGSSQGSVIVQALTEGTYTVEEIKAADDYLQTALPSFTVTIGKDGTVSAYDVDTNDTWGLVDGDTTNGVTVKNVKSITQLPLTGAAGTILFSAVGVLLAAAAGTVFLKSRSTKRALRA</sequence>
<dbReference type="InterPro" id="IPR013783">
    <property type="entry name" value="Ig-like_fold"/>
</dbReference>
<evidence type="ECO:0000259" key="8">
    <source>
        <dbReference type="Pfam" id="PF17802"/>
    </source>
</evidence>
<dbReference type="InterPro" id="IPR019931">
    <property type="entry name" value="LPXTG_anchor"/>
</dbReference>
<proteinExistence type="predicted"/>
<keyword evidence="5" id="KW-0812">Transmembrane</keyword>
<dbReference type="Pfam" id="PF17802">
    <property type="entry name" value="SpaA"/>
    <property type="match status" value="1"/>
</dbReference>
<keyword evidence="5" id="KW-0472">Membrane</keyword>
<evidence type="ECO:0000259" key="7">
    <source>
        <dbReference type="Pfam" id="PF00746"/>
    </source>
</evidence>
<evidence type="ECO:0000256" key="6">
    <source>
        <dbReference type="SAM" id="SignalP"/>
    </source>
</evidence>
<evidence type="ECO:0000313" key="10">
    <source>
        <dbReference type="EMBL" id="OZG58695.1"/>
    </source>
</evidence>
<dbReference type="OrthoDB" id="3240140at2"/>
<evidence type="ECO:0000256" key="2">
    <source>
        <dbReference type="ARBA" id="ARBA00022525"/>
    </source>
</evidence>
<feature type="domain" description="Gram-positive cocci surface proteins LPxTG" evidence="7">
    <location>
        <begin position="369"/>
        <end position="404"/>
    </location>
</feature>
<dbReference type="AlphaFoldDB" id="A0A261FI52"/>
<keyword evidence="3 6" id="KW-0732">Signal</keyword>
<dbReference type="NCBIfam" id="TIGR01167">
    <property type="entry name" value="LPXTG_anchor"/>
    <property type="match status" value="1"/>
</dbReference>
<name>A0A261FI52_9BIFI</name>
<dbReference type="Proteomes" id="UP000412028">
    <property type="component" value="Unassembled WGS sequence"/>
</dbReference>
<evidence type="ECO:0000313" key="11">
    <source>
        <dbReference type="Proteomes" id="UP000216444"/>
    </source>
</evidence>
<accession>A0A261FI52</accession>
<protein>
    <submittedName>
        <fullName evidence="10">Cell surface protein</fullName>
    </submittedName>
    <submittedName>
        <fullName evidence="9">LPXTG cell wall anchor domain-containing protein</fullName>
    </submittedName>
</protein>
<dbReference type="Proteomes" id="UP000216444">
    <property type="component" value="Unassembled WGS sequence"/>
</dbReference>
<dbReference type="Pfam" id="PF00746">
    <property type="entry name" value="Gram_pos_anchor"/>
    <property type="match status" value="1"/>
</dbReference>
<dbReference type="GO" id="GO:0005975">
    <property type="term" value="P:carbohydrate metabolic process"/>
    <property type="evidence" value="ECO:0007669"/>
    <property type="project" value="UniProtKB-ARBA"/>
</dbReference>
<evidence type="ECO:0000313" key="9">
    <source>
        <dbReference type="EMBL" id="KAA8831240.1"/>
    </source>
</evidence>
<feature type="transmembrane region" description="Helical" evidence="5">
    <location>
        <begin position="376"/>
        <end position="401"/>
    </location>
</feature>
<keyword evidence="4" id="KW-0572">Peptidoglycan-anchor</keyword>
<dbReference type="EMBL" id="RZUI01000003">
    <property type="protein sequence ID" value="KAA8831240.1"/>
    <property type="molecule type" value="Genomic_DNA"/>
</dbReference>
<dbReference type="InterPro" id="IPR041033">
    <property type="entry name" value="SpaA_PFL_dom_1"/>
</dbReference>
<keyword evidence="2" id="KW-0964">Secreted</keyword>
<evidence type="ECO:0000256" key="4">
    <source>
        <dbReference type="ARBA" id="ARBA00023088"/>
    </source>
</evidence>
<evidence type="ECO:0000256" key="5">
    <source>
        <dbReference type="SAM" id="Phobius"/>
    </source>
</evidence>
<dbReference type="EMBL" id="MWWV01000003">
    <property type="protein sequence ID" value="OZG58695.1"/>
    <property type="molecule type" value="Genomic_DNA"/>
</dbReference>
<comment type="caution">
    <text evidence="10">The sequence shown here is derived from an EMBL/GenBank/DDBJ whole genome shotgun (WGS) entry which is preliminary data.</text>
</comment>
<feature type="signal peptide" evidence="6">
    <location>
        <begin position="1"/>
        <end position="29"/>
    </location>
</feature>
<dbReference type="Gene3D" id="2.60.40.10">
    <property type="entry name" value="Immunoglobulins"/>
    <property type="match status" value="1"/>
</dbReference>